<feature type="compositionally biased region" description="Polar residues" evidence="1">
    <location>
        <begin position="97"/>
        <end position="113"/>
    </location>
</feature>
<evidence type="ECO:0000259" key="3">
    <source>
        <dbReference type="PROSITE" id="PS51724"/>
    </source>
</evidence>
<feature type="transmembrane region" description="Helical" evidence="2">
    <location>
        <begin position="65"/>
        <end position="88"/>
    </location>
</feature>
<evidence type="ECO:0000256" key="1">
    <source>
        <dbReference type="SAM" id="MobiDB-lite"/>
    </source>
</evidence>
<feature type="region of interest" description="Disordered" evidence="1">
    <location>
        <begin position="1"/>
        <end position="22"/>
    </location>
</feature>
<dbReference type="InterPro" id="IPR036680">
    <property type="entry name" value="SPOR-like_sf"/>
</dbReference>
<dbReference type="Proteomes" id="UP000183557">
    <property type="component" value="Unassembled WGS sequence"/>
</dbReference>
<feature type="compositionally biased region" description="Basic and acidic residues" evidence="1">
    <location>
        <begin position="12"/>
        <end position="22"/>
    </location>
</feature>
<evidence type="ECO:0000313" key="4">
    <source>
        <dbReference type="EMBL" id="SFJ16194.1"/>
    </source>
</evidence>
<evidence type="ECO:0000313" key="5">
    <source>
        <dbReference type="Proteomes" id="UP000183557"/>
    </source>
</evidence>
<protein>
    <submittedName>
        <fullName evidence="4">Stage II sporulation protein B</fullName>
    </submittedName>
</protein>
<keyword evidence="2" id="KW-0812">Transmembrane</keyword>
<dbReference type="RefSeq" id="WP_075034663.1">
    <property type="nucleotide sequence ID" value="NZ_FOSB01000001.1"/>
</dbReference>
<dbReference type="GO" id="GO:0042834">
    <property type="term" value="F:peptidoglycan binding"/>
    <property type="evidence" value="ECO:0007669"/>
    <property type="project" value="InterPro"/>
</dbReference>
<organism evidence="4 5">
    <name type="scientific">Halobacillus dabanensis</name>
    <dbReference type="NCBI Taxonomy" id="240302"/>
    <lineage>
        <taxon>Bacteria</taxon>
        <taxon>Bacillati</taxon>
        <taxon>Bacillota</taxon>
        <taxon>Bacilli</taxon>
        <taxon>Bacillales</taxon>
        <taxon>Bacillaceae</taxon>
        <taxon>Halobacillus</taxon>
    </lineage>
</organism>
<dbReference type="EMBL" id="FOSB01000001">
    <property type="protein sequence ID" value="SFJ16194.1"/>
    <property type="molecule type" value="Genomic_DNA"/>
</dbReference>
<feature type="domain" description="SPOR" evidence="3">
    <location>
        <begin position="132"/>
        <end position="210"/>
    </location>
</feature>
<feature type="region of interest" description="Disordered" evidence="1">
    <location>
        <begin position="97"/>
        <end position="133"/>
    </location>
</feature>
<accession>A0A1I3P3T7</accession>
<proteinExistence type="predicted"/>
<dbReference type="PROSITE" id="PS51724">
    <property type="entry name" value="SPOR"/>
    <property type="match status" value="1"/>
</dbReference>
<sequence length="273" mass="30184">MDSKNKISISFRDQDHQNTKHEVVRTQKEQAAAVEKHKEDEQSTTPVYKLPHKKKRVSNAPVRPLITTALTALFVSLGIGFLLLRMFVSLTDQTATGNETVPVTGSSETNTESAVEGSNEEGSTTQLPDGTPQTFDSYIVQAGAFSTEGKAKEWQSRLTAQLIPSVIWKRDGQYFLFVGSAASKQEAEMISDRLAEESIDTYVKPFSVKTQKEIPSGLKTPIETHAMGDLSEGKRQEVMEEVGADTSLGQALSEWESQDDTNINWLRVTQSLE</sequence>
<dbReference type="OrthoDB" id="2969309at2"/>
<name>A0A1I3P3T7_HALDA</name>
<keyword evidence="2" id="KW-0472">Membrane</keyword>
<reference evidence="5" key="1">
    <citation type="submission" date="2016-10" db="EMBL/GenBank/DDBJ databases">
        <authorList>
            <person name="Varghese N."/>
            <person name="Submissions S."/>
        </authorList>
    </citation>
    <scope>NUCLEOTIDE SEQUENCE [LARGE SCALE GENOMIC DNA]</scope>
    <source>
        <strain evidence="5">CGMCC 1.3704</strain>
    </source>
</reference>
<dbReference type="SUPFAM" id="SSF110997">
    <property type="entry name" value="Sporulation related repeat"/>
    <property type="match status" value="1"/>
</dbReference>
<dbReference type="Gene3D" id="3.30.70.1070">
    <property type="entry name" value="Sporulation related repeat"/>
    <property type="match status" value="1"/>
</dbReference>
<dbReference type="AlphaFoldDB" id="A0A1I3P3T7"/>
<dbReference type="Pfam" id="PF05036">
    <property type="entry name" value="SPOR"/>
    <property type="match status" value="1"/>
</dbReference>
<dbReference type="InterPro" id="IPR007730">
    <property type="entry name" value="SPOR-like_dom"/>
</dbReference>
<keyword evidence="5" id="KW-1185">Reference proteome</keyword>
<feature type="compositionally biased region" description="Polar residues" evidence="1">
    <location>
        <begin position="120"/>
        <end position="133"/>
    </location>
</feature>
<keyword evidence="2" id="KW-1133">Transmembrane helix</keyword>
<gene>
    <name evidence="4" type="ORF">SAMN04487936_101167</name>
</gene>
<evidence type="ECO:0000256" key="2">
    <source>
        <dbReference type="SAM" id="Phobius"/>
    </source>
</evidence>